<dbReference type="PANTHER" id="PTHR12918">
    <property type="entry name" value="CYSTEINE DIOXYGENASE"/>
    <property type="match status" value="1"/>
</dbReference>
<evidence type="ECO:0000256" key="6">
    <source>
        <dbReference type="ARBA" id="ARBA00023004"/>
    </source>
</evidence>
<feature type="cross-link" description="3'-(S-cysteinyl)-tyrosine (Cys-Tyr)" evidence="7">
    <location>
        <begin position="170"/>
        <end position="234"/>
    </location>
</feature>
<feature type="binding site" evidence="8">
    <location>
        <position position="217"/>
    </location>
    <ligand>
        <name>Fe cation</name>
        <dbReference type="ChEBI" id="CHEBI:24875"/>
        <note>catalytic</note>
    </ligand>
</feature>
<sequence>MWSRADPAVQVHHYQKTGTTLHDNHPNPYMDLEDDHGLVHLTSDSTVTEILPPSPPEEQLTDSEGEHDSFTEKTITTSAFEQLVEDIRVILGPSSGIDSEDVDVEHLMARLREYRADHNEDEWTKYALADPSRNYTRNGVDDINKKANLLILVWNPGKGSLIHDHANAHCIVKVLKGTLTETLYDWPSHENEQLVPSKVTHIKPNDVTYMSDTLGLHRMSNPHPSEVAVSLHLYTPPYASKFGCHIFDEASGCRHKVDLSNLYSNKGILCKSNR</sequence>
<reference evidence="10 11" key="1">
    <citation type="submission" date="2016-02" db="EMBL/GenBank/DDBJ databases">
        <title>Complete genome sequence and transcriptome regulation of the pentose utilising yeast Sugiyamaella lignohabitans.</title>
        <authorList>
            <person name="Bellasio M."/>
            <person name="Peymann A."/>
            <person name="Valli M."/>
            <person name="Sipitzky M."/>
            <person name="Graf A."/>
            <person name="Sauer M."/>
            <person name="Marx H."/>
            <person name="Mattanovich D."/>
        </authorList>
    </citation>
    <scope>NUCLEOTIDE SEQUENCE [LARGE SCALE GENOMIC DNA]</scope>
    <source>
        <strain evidence="10 11">CBS 10342</strain>
    </source>
</reference>
<keyword evidence="11" id="KW-1185">Reference proteome</keyword>
<dbReference type="GO" id="GO:0008198">
    <property type="term" value="F:ferrous iron binding"/>
    <property type="evidence" value="ECO:0007669"/>
    <property type="project" value="TreeGrafter"/>
</dbReference>
<dbReference type="PANTHER" id="PTHR12918:SF1">
    <property type="entry name" value="CYSTEINE DIOXYGENASE TYPE 1"/>
    <property type="match status" value="1"/>
</dbReference>
<dbReference type="Proteomes" id="UP000189580">
    <property type="component" value="Chromosome a"/>
</dbReference>
<evidence type="ECO:0000256" key="1">
    <source>
        <dbReference type="ARBA" id="ARBA00006622"/>
    </source>
</evidence>
<evidence type="ECO:0000313" key="11">
    <source>
        <dbReference type="Proteomes" id="UP000189580"/>
    </source>
</evidence>
<keyword evidence="5 9" id="KW-0560">Oxidoreductase</keyword>
<proteinExistence type="inferred from homology"/>
<dbReference type="KEGG" id="slb:AWJ20_1285"/>
<dbReference type="Gene3D" id="2.60.120.10">
    <property type="entry name" value="Jelly Rolls"/>
    <property type="match status" value="1"/>
</dbReference>
<dbReference type="GO" id="GO:0019448">
    <property type="term" value="P:L-cysteine catabolic process"/>
    <property type="evidence" value="ECO:0007669"/>
    <property type="project" value="TreeGrafter"/>
</dbReference>
<dbReference type="Pfam" id="PF05995">
    <property type="entry name" value="CDO_I"/>
    <property type="match status" value="1"/>
</dbReference>
<evidence type="ECO:0000256" key="4">
    <source>
        <dbReference type="ARBA" id="ARBA00022964"/>
    </source>
</evidence>
<organism evidence="10 11">
    <name type="scientific">Sugiyamaella lignohabitans</name>
    <dbReference type="NCBI Taxonomy" id="796027"/>
    <lineage>
        <taxon>Eukaryota</taxon>
        <taxon>Fungi</taxon>
        <taxon>Dikarya</taxon>
        <taxon>Ascomycota</taxon>
        <taxon>Saccharomycotina</taxon>
        <taxon>Dipodascomycetes</taxon>
        <taxon>Dipodascales</taxon>
        <taxon>Trichomonascaceae</taxon>
        <taxon>Sugiyamaella</taxon>
    </lineage>
</organism>
<evidence type="ECO:0000313" key="10">
    <source>
        <dbReference type="EMBL" id="ANB13007.1"/>
    </source>
</evidence>
<comment type="cofactor">
    <cofactor evidence="9">
        <name>Fe cation</name>
        <dbReference type="ChEBI" id="CHEBI:24875"/>
    </cofactor>
    <text evidence="9">Binds 1 Fe cation per subunit.</text>
</comment>
<dbReference type="InterPro" id="IPR010300">
    <property type="entry name" value="CDO_1"/>
</dbReference>
<evidence type="ECO:0000256" key="3">
    <source>
        <dbReference type="ARBA" id="ARBA00022723"/>
    </source>
</evidence>
<evidence type="ECO:0000256" key="2">
    <source>
        <dbReference type="ARBA" id="ARBA00013133"/>
    </source>
</evidence>
<accession>A0A161HJR4</accession>
<dbReference type="OrthoDB" id="543511at2759"/>
<comment type="similarity">
    <text evidence="1 9">Belongs to the cysteine dioxygenase family.</text>
</comment>
<evidence type="ECO:0000256" key="9">
    <source>
        <dbReference type="RuleBase" id="RU366010"/>
    </source>
</evidence>
<evidence type="ECO:0000256" key="7">
    <source>
        <dbReference type="PIRSR" id="PIRSR610300-50"/>
    </source>
</evidence>
<dbReference type="RefSeq" id="XP_018735484.1">
    <property type="nucleotide sequence ID" value="XM_018878151.1"/>
</dbReference>
<protein>
    <recommendedName>
        <fullName evidence="2 9">Cysteine dioxygenase</fullName>
        <ecNumber evidence="2 9">1.13.11.20</ecNumber>
    </recommendedName>
</protein>
<dbReference type="InterPro" id="IPR014710">
    <property type="entry name" value="RmlC-like_jellyroll"/>
</dbReference>
<dbReference type="GeneID" id="30033070"/>
<keyword evidence="4 9" id="KW-0223">Dioxygenase</keyword>
<dbReference type="SUPFAM" id="SSF51182">
    <property type="entry name" value="RmlC-like cupins"/>
    <property type="match status" value="1"/>
</dbReference>
<dbReference type="CDD" id="cd10548">
    <property type="entry name" value="cupin_CDO"/>
    <property type="match status" value="1"/>
</dbReference>
<evidence type="ECO:0000256" key="5">
    <source>
        <dbReference type="ARBA" id="ARBA00023002"/>
    </source>
</evidence>
<dbReference type="GO" id="GO:0017172">
    <property type="term" value="F:cysteine dioxygenase activity"/>
    <property type="evidence" value="ECO:0007669"/>
    <property type="project" value="UniProtKB-UniRule"/>
</dbReference>
<dbReference type="EC" id="1.13.11.20" evidence="2 9"/>
<comment type="catalytic activity">
    <reaction evidence="9">
        <text>L-cysteine + O2 = 3-sulfino-L-alanine + H(+)</text>
        <dbReference type="Rhea" id="RHEA:20441"/>
        <dbReference type="ChEBI" id="CHEBI:15378"/>
        <dbReference type="ChEBI" id="CHEBI:15379"/>
        <dbReference type="ChEBI" id="CHEBI:35235"/>
        <dbReference type="ChEBI" id="CHEBI:61085"/>
        <dbReference type="EC" id="1.13.11.20"/>
    </reaction>
</comment>
<dbReference type="EMBL" id="CP014501">
    <property type="protein sequence ID" value="ANB13007.1"/>
    <property type="molecule type" value="Genomic_DNA"/>
</dbReference>
<gene>
    <name evidence="10" type="ORF">AWJ20_1285</name>
</gene>
<feature type="binding site" evidence="8">
    <location>
        <position position="163"/>
    </location>
    <ligand>
        <name>Fe cation</name>
        <dbReference type="ChEBI" id="CHEBI:24875"/>
        <note>catalytic</note>
    </ligand>
</feature>
<dbReference type="AlphaFoldDB" id="A0A161HJR4"/>
<feature type="binding site" evidence="8">
    <location>
        <position position="165"/>
    </location>
    <ligand>
        <name>Fe cation</name>
        <dbReference type="ChEBI" id="CHEBI:24875"/>
        <note>catalytic</note>
    </ligand>
</feature>
<evidence type="ECO:0000256" key="8">
    <source>
        <dbReference type="PIRSR" id="PIRSR610300-51"/>
    </source>
</evidence>
<keyword evidence="3 8" id="KW-0479">Metal-binding</keyword>
<keyword evidence="7" id="KW-0883">Thioether bond</keyword>
<keyword evidence="6 8" id="KW-0408">Iron</keyword>
<dbReference type="InterPro" id="IPR011051">
    <property type="entry name" value="RmlC_Cupin_sf"/>
</dbReference>
<name>A0A161HJR4_9ASCO</name>